<dbReference type="PANTHER" id="PTHR30153">
    <property type="entry name" value="REPLICATIVE DNA HELICASE DNAB"/>
    <property type="match status" value="1"/>
</dbReference>
<evidence type="ECO:0000256" key="12">
    <source>
        <dbReference type="RuleBase" id="RU362085"/>
    </source>
</evidence>
<evidence type="ECO:0000313" key="15">
    <source>
        <dbReference type="Proteomes" id="UP000178406"/>
    </source>
</evidence>
<comment type="caution">
    <text evidence="14">The sequence shown here is derived from an EMBL/GenBank/DDBJ whole genome shotgun (WGS) entry which is preliminary data.</text>
</comment>
<accession>A0A1F5WG38</accession>
<evidence type="ECO:0000256" key="10">
    <source>
        <dbReference type="ARBA" id="ARBA00048954"/>
    </source>
</evidence>
<dbReference type="GO" id="GO:0043139">
    <property type="term" value="F:5'-3' DNA helicase activity"/>
    <property type="evidence" value="ECO:0007669"/>
    <property type="project" value="UniProtKB-EC"/>
</dbReference>
<sequence length="447" mass="50181">MTSFPSSVRMPPHNIDAEISLLGSLLLDGTMIDQVADIIGKDDFYKNEHRIIYEAILDLFAHQKPIDILSISSALQEKGWLNEAGGSSYLTNLINSVPTASSAGYYAEIVRKKKILRDLITISHEISQLGYQEGEDVNQLLDEAEKKVFAIAQHFLVKGFSPVSKALEEAWERIDRLHKGTGELRGVPTGFRDLDYLTAGLQKSDLIILAARPSLGKTSFALDIARHVAIEEKIPVGIFSLEMSGEQLIDRLLAAESHVDLWRLRTGRLSPESDDFTQIRDAMERLSKAPLYIDDEASINILQMRAKARRLQAEKGLGLLIVDYLQLMVPRMHTDNMVQQITEISRSLKALSRELNVPVLAISQLNRAVEGRPDKKPILSDLRDSGSIEQDADLVLFIYREDRVKENSDRHNQADIIIAKHRNGPLGKIVLYFSPENTSFTTLEKTF</sequence>
<dbReference type="NCBIfam" id="NF004384">
    <property type="entry name" value="PRK05748.1"/>
    <property type="match status" value="1"/>
</dbReference>
<dbReference type="GO" id="GO:1990077">
    <property type="term" value="C:primosome complex"/>
    <property type="evidence" value="ECO:0007669"/>
    <property type="project" value="UniProtKB-UniRule"/>
</dbReference>
<evidence type="ECO:0000256" key="6">
    <source>
        <dbReference type="ARBA" id="ARBA00022806"/>
    </source>
</evidence>
<reference evidence="14 15" key="1">
    <citation type="journal article" date="2016" name="Nat. Commun.">
        <title>Thousands of microbial genomes shed light on interconnected biogeochemical processes in an aquifer system.</title>
        <authorList>
            <person name="Anantharaman K."/>
            <person name="Brown C.T."/>
            <person name="Hug L.A."/>
            <person name="Sharon I."/>
            <person name="Castelle C.J."/>
            <person name="Probst A.J."/>
            <person name="Thomas B.C."/>
            <person name="Singh A."/>
            <person name="Wilkins M.J."/>
            <person name="Karaoz U."/>
            <person name="Brodie E.L."/>
            <person name="Williams K.H."/>
            <person name="Hubbard S.S."/>
            <person name="Banfield J.F."/>
        </authorList>
    </citation>
    <scope>NUCLEOTIDE SEQUENCE [LARGE SCALE GENOMIC DNA]</scope>
</reference>
<dbReference type="Gene3D" id="1.10.860.10">
    <property type="entry name" value="DNAb Helicase, Chain A"/>
    <property type="match status" value="1"/>
</dbReference>
<dbReference type="InterPro" id="IPR007693">
    <property type="entry name" value="DNA_helicase_DnaB-like_N"/>
</dbReference>
<evidence type="ECO:0000313" key="14">
    <source>
        <dbReference type="EMBL" id="OGF74575.1"/>
    </source>
</evidence>
<dbReference type="SMART" id="SM00382">
    <property type="entry name" value="AAA"/>
    <property type="match status" value="1"/>
</dbReference>
<evidence type="ECO:0000256" key="3">
    <source>
        <dbReference type="ARBA" id="ARBA00022705"/>
    </source>
</evidence>
<dbReference type="CDD" id="cd00984">
    <property type="entry name" value="DnaB_C"/>
    <property type="match status" value="1"/>
</dbReference>
<dbReference type="EMBL" id="MFHQ01000014">
    <property type="protein sequence ID" value="OGF74575.1"/>
    <property type="molecule type" value="Genomic_DNA"/>
</dbReference>
<dbReference type="STRING" id="1798338.A3J56_01280"/>
<evidence type="ECO:0000256" key="8">
    <source>
        <dbReference type="ARBA" id="ARBA00023125"/>
    </source>
</evidence>
<dbReference type="InterPro" id="IPR016136">
    <property type="entry name" value="DNA_helicase_N/primase_C"/>
</dbReference>
<keyword evidence="4 12" id="KW-0547">Nucleotide-binding</keyword>
<comment type="function">
    <text evidence="12">The main replicative DNA helicase, it participates in initiation and elongation during chromosome replication. Travels ahead of the DNA replisome, separating dsDNA into templates for DNA synthesis. A processive ATP-dependent 5'-3' DNA helicase it has DNA-dependent ATPase activity.</text>
</comment>
<dbReference type="FunFam" id="1.10.860.10:FF:000001">
    <property type="entry name" value="Replicative DNA helicase"/>
    <property type="match status" value="1"/>
</dbReference>
<dbReference type="Pfam" id="PF03796">
    <property type="entry name" value="DnaB_C"/>
    <property type="match status" value="1"/>
</dbReference>
<proteinExistence type="inferred from homology"/>
<dbReference type="SUPFAM" id="SSF52540">
    <property type="entry name" value="P-loop containing nucleoside triphosphate hydrolases"/>
    <property type="match status" value="1"/>
</dbReference>
<evidence type="ECO:0000256" key="1">
    <source>
        <dbReference type="ARBA" id="ARBA00008428"/>
    </source>
</evidence>
<dbReference type="FunFam" id="3.40.50.300:FF:000351">
    <property type="entry name" value="Replicative DNA helicase"/>
    <property type="match status" value="1"/>
</dbReference>
<keyword evidence="3 12" id="KW-0235">DNA replication</keyword>
<dbReference type="InterPro" id="IPR003593">
    <property type="entry name" value="AAA+_ATPase"/>
</dbReference>
<dbReference type="PROSITE" id="PS51199">
    <property type="entry name" value="SF4_HELICASE"/>
    <property type="match status" value="1"/>
</dbReference>
<keyword evidence="8 12" id="KW-0238">DNA-binding</keyword>
<keyword evidence="5 12" id="KW-0378">Hydrolase</keyword>
<evidence type="ECO:0000256" key="9">
    <source>
        <dbReference type="ARBA" id="ARBA00023235"/>
    </source>
</evidence>
<keyword evidence="6 12" id="KW-0347">Helicase</keyword>
<keyword evidence="2 12" id="KW-0639">Primosome</keyword>
<comment type="catalytic activity">
    <reaction evidence="10 12">
        <text>ATP + H2O = ADP + phosphate + H(+)</text>
        <dbReference type="Rhea" id="RHEA:13065"/>
        <dbReference type="ChEBI" id="CHEBI:15377"/>
        <dbReference type="ChEBI" id="CHEBI:15378"/>
        <dbReference type="ChEBI" id="CHEBI:30616"/>
        <dbReference type="ChEBI" id="CHEBI:43474"/>
        <dbReference type="ChEBI" id="CHEBI:456216"/>
        <dbReference type="EC" id="5.6.2.3"/>
    </reaction>
</comment>
<dbReference type="GO" id="GO:0005829">
    <property type="term" value="C:cytosol"/>
    <property type="evidence" value="ECO:0007669"/>
    <property type="project" value="TreeGrafter"/>
</dbReference>
<keyword evidence="9" id="KW-0413">Isomerase</keyword>
<dbReference type="Proteomes" id="UP000178406">
    <property type="component" value="Unassembled WGS sequence"/>
</dbReference>
<evidence type="ECO:0000256" key="2">
    <source>
        <dbReference type="ARBA" id="ARBA00022515"/>
    </source>
</evidence>
<dbReference type="Gene3D" id="3.40.50.300">
    <property type="entry name" value="P-loop containing nucleotide triphosphate hydrolases"/>
    <property type="match status" value="1"/>
</dbReference>
<dbReference type="SUPFAM" id="SSF48024">
    <property type="entry name" value="N-terminal domain of DnaB helicase"/>
    <property type="match status" value="1"/>
</dbReference>
<dbReference type="AlphaFoldDB" id="A0A1F5WG38"/>
<evidence type="ECO:0000256" key="7">
    <source>
        <dbReference type="ARBA" id="ARBA00022840"/>
    </source>
</evidence>
<dbReference type="InterPro" id="IPR027417">
    <property type="entry name" value="P-loop_NTPase"/>
</dbReference>
<dbReference type="InterPro" id="IPR007692">
    <property type="entry name" value="DNA_helicase_DnaB"/>
</dbReference>
<dbReference type="GO" id="GO:0003677">
    <property type="term" value="F:DNA binding"/>
    <property type="evidence" value="ECO:0007669"/>
    <property type="project" value="UniProtKB-UniRule"/>
</dbReference>
<evidence type="ECO:0000259" key="13">
    <source>
        <dbReference type="PROSITE" id="PS51199"/>
    </source>
</evidence>
<gene>
    <name evidence="14" type="ORF">A3J56_01280</name>
</gene>
<dbReference type="InterPro" id="IPR036185">
    <property type="entry name" value="DNA_heli_DnaB-like_N_sf"/>
</dbReference>
<dbReference type="PANTHER" id="PTHR30153:SF2">
    <property type="entry name" value="REPLICATIVE DNA HELICASE"/>
    <property type="match status" value="1"/>
</dbReference>
<dbReference type="GO" id="GO:0016887">
    <property type="term" value="F:ATP hydrolysis activity"/>
    <property type="evidence" value="ECO:0007669"/>
    <property type="project" value="RHEA"/>
</dbReference>
<feature type="domain" description="SF4 helicase" evidence="13">
    <location>
        <begin position="180"/>
        <end position="447"/>
    </location>
</feature>
<keyword evidence="7 12" id="KW-0067">ATP-binding</keyword>
<dbReference type="NCBIfam" id="TIGR00665">
    <property type="entry name" value="DnaB"/>
    <property type="match status" value="1"/>
</dbReference>
<dbReference type="InterPro" id="IPR007694">
    <property type="entry name" value="DNA_helicase_DnaB-like_C"/>
</dbReference>
<evidence type="ECO:0000256" key="11">
    <source>
        <dbReference type="NCBIfam" id="TIGR00665"/>
    </source>
</evidence>
<evidence type="ECO:0000256" key="5">
    <source>
        <dbReference type="ARBA" id="ARBA00022801"/>
    </source>
</evidence>
<comment type="similarity">
    <text evidence="1 12">Belongs to the helicase family. DnaB subfamily.</text>
</comment>
<organism evidence="14 15">
    <name type="scientific">Candidatus Giovannonibacteria bacterium RIFCSPHIGHO2_02_FULL_46_20</name>
    <dbReference type="NCBI Taxonomy" id="1798338"/>
    <lineage>
        <taxon>Bacteria</taxon>
        <taxon>Candidatus Giovannoniibacteriota</taxon>
    </lineage>
</organism>
<dbReference type="GO" id="GO:0005524">
    <property type="term" value="F:ATP binding"/>
    <property type="evidence" value="ECO:0007669"/>
    <property type="project" value="UniProtKB-UniRule"/>
</dbReference>
<evidence type="ECO:0000256" key="4">
    <source>
        <dbReference type="ARBA" id="ARBA00022741"/>
    </source>
</evidence>
<dbReference type="Pfam" id="PF00772">
    <property type="entry name" value="DnaB"/>
    <property type="match status" value="1"/>
</dbReference>
<dbReference type="GO" id="GO:0006269">
    <property type="term" value="P:DNA replication, synthesis of primer"/>
    <property type="evidence" value="ECO:0007669"/>
    <property type="project" value="UniProtKB-UniRule"/>
</dbReference>
<dbReference type="EC" id="5.6.2.3" evidence="11 12"/>
<protein>
    <recommendedName>
        <fullName evidence="11 12">Replicative DNA helicase</fullName>
        <ecNumber evidence="11 12">5.6.2.3</ecNumber>
    </recommendedName>
</protein>
<name>A0A1F5WG38_9BACT</name>